<feature type="transmembrane region" description="Helical" evidence="5">
    <location>
        <begin position="37"/>
        <end position="57"/>
    </location>
</feature>
<evidence type="ECO:0000256" key="4">
    <source>
        <dbReference type="ARBA" id="ARBA00023136"/>
    </source>
</evidence>
<evidence type="ECO:0000256" key="5">
    <source>
        <dbReference type="RuleBase" id="RU362123"/>
    </source>
</evidence>
<dbReference type="GO" id="GO:0031992">
    <property type="term" value="F:energy transducer activity"/>
    <property type="evidence" value="ECO:0007669"/>
    <property type="project" value="InterPro"/>
</dbReference>
<comment type="caution">
    <text evidence="5">Lacks conserved residue(s) required for the propagation of feature annotation.</text>
</comment>
<evidence type="ECO:0000313" key="8">
    <source>
        <dbReference type="Proteomes" id="UP000559987"/>
    </source>
</evidence>
<organism evidence="7 8">
    <name type="scientific">Simiduia aestuariiviva</name>
    <dbReference type="NCBI Taxonomy" id="1510459"/>
    <lineage>
        <taxon>Bacteria</taxon>
        <taxon>Pseudomonadati</taxon>
        <taxon>Pseudomonadota</taxon>
        <taxon>Gammaproteobacteria</taxon>
        <taxon>Cellvibrionales</taxon>
        <taxon>Cellvibrionaceae</taxon>
        <taxon>Simiduia</taxon>
    </lineage>
</organism>
<comment type="similarity">
    <text evidence="5">Belongs to the TonB family.</text>
</comment>
<gene>
    <name evidence="7" type="ORF">FHS30_000118</name>
</gene>
<comment type="function">
    <text evidence="5">Interacts with outer membrane receptor proteins that carry out high-affinity binding and energy dependent uptake into the periplasmic space of specific substrates. It could act to transduce energy from the cytoplasmic membrane to specific energy-requiring processes in the outer membrane, resulting in the release into the periplasm of ligands bound by these outer membrane proteins.</text>
</comment>
<dbReference type="PANTHER" id="PTHR34978">
    <property type="entry name" value="POSSIBLE SENSOR-TRANSDUCER PROTEIN BLAR"/>
    <property type="match status" value="1"/>
</dbReference>
<feature type="transmembrane region" description="Helical" evidence="5">
    <location>
        <begin position="91"/>
        <end position="113"/>
    </location>
</feature>
<protein>
    <recommendedName>
        <fullName evidence="5">Protein TonB</fullName>
    </recommendedName>
</protein>
<dbReference type="CDD" id="cd07341">
    <property type="entry name" value="M56_BlaR1_MecR1_like"/>
    <property type="match status" value="1"/>
</dbReference>
<dbReference type="InterPro" id="IPR037682">
    <property type="entry name" value="TonB_C"/>
</dbReference>
<dbReference type="GO" id="GO:0055085">
    <property type="term" value="P:transmembrane transport"/>
    <property type="evidence" value="ECO:0007669"/>
    <property type="project" value="InterPro"/>
</dbReference>
<dbReference type="PROSITE" id="PS52015">
    <property type="entry name" value="TONB_CTD"/>
    <property type="match status" value="1"/>
</dbReference>
<dbReference type="InterPro" id="IPR008756">
    <property type="entry name" value="Peptidase_M56"/>
</dbReference>
<dbReference type="InterPro" id="IPR003538">
    <property type="entry name" value="TonB"/>
</dbReference>
<evidence type="ECO:0000259" key="6">
    <source>
        <dbReference type="PROSITE" id="PS52015"/>
    </source>
</evidence>
<dbReference type="Gene3D" id="3.30.1150.10">
    <property type="match status" value="1"/>
</dbReference>
<dbReference type="GO" id="GO:0015891">
    <property type="term" value="P:siderophore transport"/>
    <property type="evidence" value="ECO:0007669"/>
    <property type="project" value="InterPro"/>
</dbReference>
<dbReference type="PANTHER" id="PTHR34978:SF3">
    <property type="entry name" value="SLR0241 PROTEIN"/>
    <property type="match status" value="1"/>
</dbReference>
<dbReference type="RefSeq" id="WP_183907282.1">
    <property type="nucleotide sequence ID" value="NZ_JACHXZ010000001.1"/>
</dbReference>
<feature type="transmembrane region" description="Helical" evidence="5">
    <location>
        <begin position="196"/>
        <end position="214"/>
    </location>
</feature>
<dbReference type="Pfam" id="PF05569">
    <property type="entry name" value="Peptidase_M56"/>
    <property type="match status" value="1"/>
</dbReference>
<dbReference type="InterPro" id="IPR006260">
    <property type="entry name" value="TonB/TolA_C"/>
</dbReference>
<dbReference type="Proteomes" id="UP000559987">
    <property type="component" value="Unassembled WGS sequence"/>
</dbReference>
<keyword evidence="5" id="KW-0997">Cell inner membrane</keyword>
<proteinExistence type="inferred from homology"/>
<dbReference type="GO" id="GO:0005886">
    <property type="term" value="C:plasma membrane"/>
    <property type="evidence" value="ECO:0007669"/>
    <property type="project" value="UniProtKB-SubCell"/>
</dbReference>
<dbReference type="NCBIfam" id="TIGR01352">
    <property type="entry name" value="tonB_Cterm"/>
    <property type="match status" value="1"/>
</dbReference>
<dbReference type="Pfam" id="PF03544">
    <property type="entry name" value="TonB_C"/>
    <property type="match status" value="1"/>
</dbReference>
<accession>A0A839UGC8</accession>
<sequence length="482" mass="53945">MLTINVLLALIVKPLLLIALAWLLIRQEQHRSASHQHLLTTALLWGLPLVLVISTALPSIHFNSVWLAYSADIWQLSGWQLLQQPEATALLSIYLFGLLFLLFYQALGLYLLVHVSRRGHICELPQIPRLVRLTGMKQMPRIKICAEINGPQTWGWHNAEILVPQTFLQQPEATQTLALLHELGHIQRRDWLVRQLTRVVCASFWFLPPVWWLAKQQLEQAERATDDWVLAHQGRPADYADLLVQSAKALKTHDLPTQALDGSPLFQRVCLLLNGNLDRQPREPQSALQALLLVGLTAGFLGVIQLQPQWLDATARPASTLTLLPKEMAQPATQTDTTPHEISRASYTDVTVQPTMQRHIESIQVIAHQSTLPPAGVTPDIRIGQPNIQSVMALQLVTPDYPKRALARGIEGTVKLEFSIDPNGIAHDIKTVGHANPLLAQAAISALSQSRFARPTLNQQPFTLTGVTEEYRFRIRTKPPDT</sequence>
<dbReference type="EMBL" id="JACHXZ010000001">
    <property type="protein sequence ID" value="MBB3166942.1"/>
    <property type="molecule type" value="Genomic_DNA"/>
</dbReference>
<keyword evidence="4 5" id="KW-0472">Membrane</keyword>
<evidence type="ECO:0000256" key="1">
    <source>
        <dbReference type="ARBA" id="ARBA00004167"/>
    </source>
</evidence>
<feature type="domain" description="TonB C-terminal" evidence="6">
    <location>
        <begin position="386"/>
        <end position="482"/>
    </location>
</feature>
<reference evidence="7 8" key="1">
    <citation type="submission" date="2020-08" db="EMBL/GenBank/DDBJ databases">
        <title>Genomic Encyclopedia of Type Strains, Phase III (KMG-III): the genomes of soil and plant-associated and newly described type strains.</title>
        <authorList>
            <person name="Whitman W."/>
        </authorList>
    </citation>
    <scope>NUCLEOTIDE SEQUENCE [LARGE SCALE GENOMIC DNA]</scope>
    <source>
        <strain evidence="7 8">CECT 8571</strain>
    </source>
</reference>
<dbReference type="SUPFAM" id="SSF74653">
    <property type="entry name" value="TolA/TonB C-terminal domain"/>
    <property type="match status" value="1"/>
</dbReference>
<keyword evidence="5" id="KW-1003">Cell membrane</keyword>
<evidence type="ECO:0000256" key="2">
    <source>
        <dbReference type="ARBA" id="ARBA00022692"/>
    </source>
</evidence>
<keyword evidence="8" id="KW-1185">Reference proteome</keyword>
<keyword evidence="5" id="KW-0813">Transport</keyword>
<feature type="transmembrane region" description="Helical" evidence="5">
    <location>
        <begin position="6"/>
        <end position="25"/>
    </location>
</feature>
<dbReference type="GO" id="GO:0015031">
    <property type="term" value="P:protein transport"/>
    <property type="evidence" value="ECO:0007669"/>
    <property type="project" value="UniProtKB-UniRule"/>
</dbReference>
<keyword evidence="3 5" id="KW-1133">Transmembrane helix</keyword>
<comment type="caution">
    <text evidence="7">The sequence shown here is derived from an EMBL/GenBank/DDBJ whole genome shotgun (WGS) entry which is preliminary data.</text>
</comment>
<keyword evidence="5" id="KW-0653">Protein transport</keyword>
<evidence type="ECO:0000256" key="3">
    <source>
        <dbReference type="ARBA" id="ARBA00022989"/>
    </source>
</evidence>
<comment type="subcellular location">
    <subcellularLocation>
        <location evidence="5">Cell inner membrane</location>
        <topology evidence="5">Single-pass membrane protein</topology>
        <orientation evidence="5">Periplasmic side</orientation>
    </subcellularLocation>
    <subcellularLocation>
        <location evidence="1">Membrane</location>
        <topology evidence="1">Single-pass membrane protein</topology>
    </subcellularLocation>
</comment>
<dbReference type="PRINTS" id="PR01374">
    <property type="entry name" value="TONBPROTEIN"/>
</dbReference>
<evidence type="ECO:0000313" key="7">
    <source>
        <dbReference type="EMBL" id="MBB3166942.1"/>
    </source>
</evidence>
<dbReference type="InterPro" id="IPR052173">
    <property type="entry name" value="Beta-lactam_resp_regulator"/>
</dbReference>
<dbReference type="AlphaFoldDB" id="A0A839UGC8"/>
<keyword evidence="2 5" id="KW-0812">Transmembrane</keyword>
<keyword evidence="5" id="KW-0735">Signal-anchor</keyword>
<dbReference type="GO" id="GO:0030288">
    <property type="term" value="C:outer membrane-bounded periplasmic space"/>
    <property type="evidence" value="ECO:0007669"/>
    <property type="project" value="InterPro"/>
</dbReference>
<name>A0A839UGC8_9GAMM</name>